<dbReference type="EMBL" id="CP016537">
    <property type="protein sequence ID" value="ANU13699.1"/>
    <property type="molecule type" value="Genomic_DNA"/>
</dbReference>
<reference evidence="3" key="1">
    <citation type="submission" date="2016-07" db="EMBL/GenBank/DDBJ databases">
        <authorList>
            <person name="See-Too W.S."/>
        </authorList>
    </citation>
    <scope>NUCLEOTIDE SEQUENCE [LARGE SCALE GENOMIC DNA]</scope>
    <source>
        <strain evidence="3">DSM 24743</strain>
    </source>
</reference>
<feature type="transmembrane region" description="Helical" evidence="1">
    <location>
        <begin position="388"/>
        <end position="410"/>
    </location>
</feature>
<protein>
    <submittedName>
        <fullName evidence="2">Uncharacterized protein</fullName>
    </submittedName>
</protein>
<sequence length="786" mass="86200">MHRRLLAFFAFALLISFFILPQPSLGAPQITIDSSAGFQNKVKYEKGLPLQFTITNDGSAFSGDLVLSFSETYNLGAGIAMPIELAEGETKTVQIAASGLTDTYYSGGTGDQNIFLFEGGWKDGKSIAFKGSKKIQPSNYSPMSLFVATLTDNQDRLLPLKQLSIPNSEGVEVFHLNQLKNFTLPTEAQAWDMIDFLVIDEFSYSDLPAPTQQAILLWLQQGGHVITGSSSNLEAELGNLSEYLPLNLADSKEMTIPGLEKPVPVFEATAKEGAVVKLQEDGQVLAASQSVGSGSLTQTSFSLGDETVSGQKGYSQMISNFFPSSVANYNAMGGQSILDYMTYEVGSVNELFDSFEVSKPFIITIIVLYILLIVPILYIVLKKKDKREYAWFIIPTIALLTSIGLFAFGAKDRIGNPQIQQTGFFEVDADSGLKGYYVNSLLSNRGGNYEFTAPSSTTMTHRLASEFSSTQPYLSAMLEKGAASNQMTLRDMRYWSVGSIMGQSYIEDSGDFGIDLEVANEKIIGTIQNNFPFAVESVSIWTGTRLIDIGKLNPGEELVVDETVQSAILSPAAPIGQSYSYQPIADLKELEKARRQTLLSTSYEQLSQNGKTPYVIGYTQDAIVPITLENQRASVESVHLIAQSFTPKLSLSGAITLNTDVFSMNLASANNNSYFENIPNDPYLYYLEPGEYELTYTLPEDVELKKAAWDELSVTKSATNLTVSIFNYESEEYDEITESNQKFTDNAKDYLNAEGAIKLKLNMTENNSGIPEVVVPKVKLKGVIAP</sequence>
<gene>
    <name evidence="2" type="ORF">BBI08_07485</name>
</gene>
<dbReference type="OrthoDB" id="137965at2"/>
<name>A0A1C7DQ29_9BACL</name>
<reference evidence="3" key="2">
    <citation type="submission" date="2016-10" db="EMBL/GenBank/DDBJ databases">
        <authorList>
            <person name="See-Too W.S."/>
        </authorList>
    </citation>
    <scope>NUCLEOTIDE SEQUENCE [LARGE SCALE GENOMIC DNA]</scope>
    <source>
        <strain evidence="3">DSM 24743</strain>
    </source>
</reference>
<dbReference type="AlphaFoldDB" id="A0A1C7DQ29"/>
<organism evidence="2 3">
    <name type="scientific">Planococcus halocryophilus</name>
    <dbReference type="NCBI Taxonomy" id="1215089"/>
    <lineage>
        <taxon>Bacteria</taxon>
        <taxon>Bacillati</taxon>
        <taxon>Bacillota</taxon>
        <taxon>Bacilli</taxon>
        <taxon>Bacillales</taxon>
        <taxon>Caryophanaceae</taxon>
        <taxon>Planococcus</taxon>
    </lineage>
</organism>
<evidence type="ECO:0000256" key="1">
    <source>
        <dbReference type="SAM" id="Phobius"/>
    </source>
</evidence>
<dbReference type="STRING" id="1215089.BBI08_07485"/>
<evidence type="ECO:0000313" key="3">
    <source>
        <dbReference type="Proteomes" id="UP000092687"/>
    </source>
</evidence>
<feature type="transmembrane region" description="Helical" evidence="1">
    <location>
        <begin position="361"/>
        <end position="381"/>
    </location>
</feature>
<keyword evidence="1" id="KW-0812">Transmembrane</keyword>
<dbReference type="Proteomes" id="UP000092687">
    <property type="component" value="Chromosome"/>
</dbReference>
<accession>A0A1C7DQ29</accession>
<evidence type="ECO:0000313" key="2">
    <source>
        <dbReference type="EMBL" id="ANU13699.1"/>
    </source>
</evidence>
<proteinExistence type="predicted"/>
<dbReference type="KEGG" id="phc:BBI08_07485"/>
<keyword evidence="1" id="KW-0472">Membrane</keyword>
<keyword evidence="3" id="KW-1185">Reference proteome</keyword>
<dbReference type="RefSeq" id="WP_008498080.1">
    <property type="nucleotide sequence ID" value="NZ_CP016537.2"/>
</dbReference>
<keyword evidence="1" id="KW-1133">Transmembrane helix</keyword>